<proteinExistence type="predicted"/>
<evidence type="ECO:0000313" key="3">
    <source>
        <dbReference type="Proteomes" id="UP000691718"/>
    </source>
</evidence>
<dbReference type="InterPro" id="IPR005312">
    <property type="entry name" value="DUF1759"/>
</dbReference>
<dbReference type="AlphaFoldDB" id="A0A8S3XGU2"/>
<protein>
    <submittedName>
        <fullName evidence="2">(apollo) hypothetical protein</fullName>
    </submittedName>
</protein>
<dbReference type="PANTHER" id="PTHR47331:SF5">
    <property type="entry name" value="RIBONUCLEASE H"/>
    <property type="match status" value="1"/>
</dbReference>
<dbReference type="EMBL" id="CAJQZP010001133">
    <property type="protein sequence ID" value="CAG5020165.1"/>
    <property type="molecule type" value="Genomic_DNA"/>
</dbReference>
<dbReference type="CDD" id="cd00303">
    <property type="entry name" value="retropepsin_like"/>
    <property type="match status" value="1"/>
</dbReference>
<keyword evidence="3" id="KW-1185">Reference proteome</keyword>
<dbReference type="PANTHER" id="PTHR47331">
    <property type="entry name" value="PHD-TYPE DOMAIN-CONTAINING PROTEIN"/>
    <property type="match status" value="1"/>
</dbReference>
<dbReference type="Proteomes" id="UP000691718">
    <property type="component" value="Unassembled WGS sequence"/>
</dbReference>
<comment type="caution">
    <text evidence="2">The sequence shown here is derived from an EMBL/GenBank/DDBJ whole genome shotgun (WGS) entry which is preliminary data.</text>
</comment>
<organism evidence="2 3">
    <name type="scientific">Parnassius apollo</name>
    <name type="common">Apollo butterfly</name>
    <name type="synonym">Papilio apollo</name>
    <dbReference type="NCBI Taxonomy" id="110799"/>
    <lineage>
        <taxon>Eukaryota</taxon>
        <taxon>Metazoa</taxon>
        <taxon>Ecdysozoa</taxon>
        <taxon>Arthropoda</taxon>
        <taxon>Hexapoda</taxon>
        <taxon>Insecta</taxon>
        <taxon>Pterygota</taxon>
        <taxon>Neoptera</taxon>
        <taxon>Endopterygota</taxon>
        <taxon>Lepidoptera</taxon>
        <taxon>Glossata</taxon>
        <taxon>Ditrysia</taxon>
        <taxon>Papilionoidea</taxon>
        <taxon>Papilionidae</taxon>
        <taxon>Parnassiinae</taxon>
        <taxon>Parnassini</taxon>
        <taxon>Parnassius</taxon>
        <taxon>Parnassius</taxon>
    </lineage>
</organism>
<evidence type="ECO:0000256" key="1">
    <source>
        <dbReference type="SAM" id="MobiDB-lite"/>
    </source>
</evidence>
<accession>A0A8S3XGU2</accession>
<name>A0A8S3XGU2_PARAO</name>
<dbReference type="Pfam" id="PF03564">
    <property type="entry name" value="DUF1759"/>
    <property type="match status" value="1"/>
</dbReference>
<dbReference type="OrthoDB" id="8065581at2759"/>
<feature type="region of interest" description="Disordered" evidence="1">
    <location>
        <begin position="403"/>
        <end position="425"/>
    </location>
</feature>
<gene>
    <name evidence="2" type="ORF">PAPOLLO_LOCUS17233</name>
</gene>
<evidence type="ECO:0000313" key="2">
    <source>
        <dbReference type="EMBL" id="CAG5020165.1"/>
    </source>
</evidence>
<sequence length="794" mass="91963">MSVNDVLTTQQQLSTAIENLYTNFKKDGSDRKTPDYIKRRLNALDDYWFEYEKNYQHLSQLDMDVPSRERIDQERERLKERFDNIRAHIQNYQPLTEDRPGTTLLKPPTFVSKTNSITPQISTRSTSSKTEEMLKKQNSNFKAFQRTLSNINLELVSEKWEFEDLLRTLQSRWAAIDALHWELDSELDGSNEAYEETFSFYEQKFSQVKKDINTKMWSESHREKSTPQMDIPTFTGNYHQWVSFKDLFCEAVHTNRTLSNAQKMQFLKSKLRGEPEKMVQHLHISSDNYQVCWDLLNHRYNNNKLIFGSHINILLNLPIAQQQSAAQFKKIYDSVNESLNAIKNLGIDISSWDPLVVHILSQKIDVETHKDYIESLKNPRDLPTLADFLNFLENKFTSLVSSRRKQDSTTKSSQPETTSHRKKPHYFKSFTSNQNQVTNYAQKNSQTGCPLCKNENHGIFHCSNFLKLQPTERRNTIAKLKYCFNCLYDHYGKNCISAKRCRECNGRSANTLIHEAYVKPLTSTTEQRRNASNVSQNNINETLLAIALVKVQCVNGTYIKIRALIDQGSQTSLITEKAAQMLQLPRQRCKGVIFGVGAKENNCKGVINITCSSAYSDYQFTSDVFIMKNLINNLPNKTFDKPDWSYLENIQLADPEFNVSRPVDLLLGADVYSSIILGGIISSQQSQPVAQQTRLGWILCGNVKSYQCNVIMNNIDEIQRFWEIEHIPDELTMTQEDAQCLEYFKNTTTRQEDGKYIVRLPFISEAVQKLGESKSRAIAQFKQLEKKIYLPKRY</sequence>
<reference evidence="2" key="1">
    <citation type="submission" date="2021-04" db="EMBL/GenBank/DDBJ databases">
        <authorList>
            <person name="Tunstrom K."/>
        </authorList>
    </citation>
    <scope>NUCLEOTIDE SEQUENCE</scope>
</reference>